<feature type="coiled-coil region" evidence="9">
    <location>
        <begin position="1009"/>
        <end position="1043"/>
    </location>
</feature>
<dbReference type="PROSITE" id="PS50021">
    <property type="entry name" value="CH"/>
    <property type="match status" value="2"/>
</dbReference>
<comment type="similarity">
    <text evidence="2 8">Belongs to the spectrin family.</text>
</comment>
<dbReference type="EMBL" id="KL596648">
    <property type="protein sequence ID" value="KER31240.1"/>
    <property type="molecule type" value="Genomic_DNA"/>
</dbReference>
<evidence type="ECO:0000256" key="8">
    <source>
        <dbReference type="PIRNR" id="PIRNR002297"/>
    </source>
</evidence>
<gene>
    <name evidence="13" type="ORF">T265_02435</name>
</gene>
<dbReference type="CDD" id="cd00176">
    <property type="entry name" value="SPEC"/>
    <property type="match status" value="9"/>
</dbReference>
<keyword evidence="5" id="KW-0677">Repeat</keyword>
<dbReference type="Pfam" id="PF15410">
    <property type="entry name" value="PH_9"/>
    <property type="match status" value="1"/>
</dbReference>
<feature type="domain" description="Calponin-homology (CH)" evidence="12">
    <location>
        <begin position="67"/>
        <end position="171"/>
    </location>
</feature>
<dbReference type="InterPro" id="IPR001715">
    <property type="entry name" value="CH_dom"/>
</dbReference>
<dbReference type="InterPro" id="IPR018159">
    <property type="entry name" value="Spectrin/alpha-actinin"/>
</dbReference>
<organism evidence="13 14">
    <name type="scientific">Opisthorchis viverrini</name>
    <name type="common">Southeast Asian liver fluke</name>
    <dbReference type="NCBI Taxonomy" id="6198"/>
    <lineage>
        <taxon>Eukaryota</taxon>
        <taxon>Metazoa</taxon>
        <taxon>Spiralia</taxon>
        <taxon>Lophotrochozoa</taxon>
        <taxon>Platyhelminthes</taxon>
        <taxon>Trematoda</taxon>
        <taxon>Digenea</taxon>
        <taxon>Opisthorchiida</taxon>
        <taxon>Opisthorchiata</taxon>
        <taxon>Opisthorchiidae</taxon>
        <taxon>Opisthorchis</taxon>
    </lineage>
</organism>
<evidence type="ECO:0000256" key="9">
    <source>
        <dbReference type="SAM" id="Coils"/>
    </source>
</evidence>
<sequence length="2345" mass="270543">MYDQPESHNKRSKAMEIQTVHQNLHWEPNSIPNINYTSDEDDFESGNSTAKLYERSRIKALADEREIVQKKTFTKWVNSHLVVVSCSIEDLYLDLRDGKMLLKLLEILSGERLPPPTRGKMRIHCLENVDKSLNFLCDQHVHLENVGAHDIVDGSPRLTLGLIWTIILRFQIQDIVVEEQMTSETRCAKDALLLWCQMKTAGYPNVNVRNFTTSWRDGLAFNALIHKHRPDLINYAALSKAEPMKNLTNAFSVAEERLHLTPLLDPSDVCVEQPDEKSIITYVVTYYHYFNKMKADTVHSKRIGKIVNQAIETEDMINQYEQLTSDLLEWIEKTIELLNNRTFSNSLSGVQHQLAGFNTYRTADKPPKFEEKGGLEVLLFTIRSRMRSNNQAIYNPPEGKLISDINRAWEELERAEHARELALRDELIRQEKLEQLASRFDRKAGLREAWLTDNQRLVAQDNFGQDLAAVEAATKKHEAIETDIYAYQERVNAMVNVAEELERENYHDLERVQLRRDNVLALWGNLISSLTLRRHRLDLSLQLQHVFQEMSYLMDWIEEIKGRLRSTDYGKHLMGVEDLIQKHALIEADIRVLGGRMEQVLQQADPFITCAFPQEVGSYRPIEPDVVQERGRELRAAYEELHDLKDARLQGLQDSKKMWQFFWDMEDEKEWIKEKSQLMSSPDLGHDLSSVGRLLRKHKAIEEDSTVHLGVLQNALKNGDKLIEEGNLGKEQIEQHMREMKQLWDQLVDQTADRKQRLMESQEFFQLLADCDDADVWLAEQQRTVSNEDVGLKLATTESLLKNNQEIMDNLNEYQKTIDQLHQQAATVSDYPDCDAATIGSRLDAVDRHYADVVGLCKLRQQRLLDALAMYKLFDVSDTVRTWITEKERLLTTLVPSDELELEVIRHRFECFERELTANAEKVESVNKLSEGMLVTDHPDGSKILAQQDTLNASWNQLADLVDNRKRQLDLAYQYNQFLIESAETANWIKEKAKLVESTDELGNDLSGIMQLQRRLGGLQRDLKAIEAKVEHLDKQAEELCQAKPEQANVVSAERAKIHELWDELKEMLKDRDDRLNYSSELQRFLQDLDHFQMWLRRTQTDVASEDIPNNLQEAEALVDNHKQLGAEIDGYEADFHRLMDFGRRETEGKTDAQYEYLAKRLDLIEEDWDALHNMYAKRGEILSQNVEAHTFFRDALQADIVLAKLEQAVAKEETPTSLEAAEENLRQWDVLEASILKNDERIDHVLAQGQDLIDRKIFPVEKMQAKCEQLASRRESLKKRAAERKEALEEQLHLQQFCQEVDDVEEWLTEKAVAVTEQPTPLAKNIALLYGRFKAFEGELDANKDKIADVIKEGQVLMQSHPMLEAQIQPRIEALQRQWVELETTAADKSAKMADANRETLFDETAKSMMTWITEVRTQIVTTTEDVTEEIGLVELNEHLKDQDRKDQELQSKRRMLEDMATHAEKLKEQYPDRQEEFEQVHQEVRIRLTELEAPLASRREKLLKQKRVRQFLRDIEDEKDWIKDKLALIEDSSKMGNSLLAAQQLLRRHRMLANEVENHRPRIDSVCQEGEQMIQEGHPRSDRFRKAIDELWDLWGQLEEVVSSRHQKLLENEVAQQYLFDASEAEAWMGEQELYLMGEERAKDEQGANNAMKRHEQLQKVVENYSAEIRNLGERSRAMLEANHPEAEAVAIKQARVDKMYAGLRELCVERRARLEEILKLYSLLRDILDLEAWIAERIAVASSHELGADYEHCCLLRERFAEFARETSELGRHRIGAANELCDALIDQGHGEAAEIAGWKDRVNEAWADLLELIDTRIQLLKTAWDLHKFLSDCQDVLDRIAEKASSIPEEVGRDAKAVAALQRKHATFEYDLSRLGSQVEGIIEAANGLLPSYAGDKERLICDRRDEVIHAWRQLQCSTEQRKIHLLDAADVHRFFAMVRELRMWMETMRTEMATKEKPRDVSGIDLLMNNHRSLKAEIDAREENFSICLSLGRTLLNRRHPREEEVREKCIQLVTERIQLIDQWTERWETLQLLLEVYQFARDAEVAEAWLMAQEPYLASKDLGETLDETLALLKKHLAFERAAATQEERFIALQKLTTLELKARERTPETEAARRAEKERRIAEAIREFQPPPTLPTVPVTEAEQVTLDERTREIVGQVPSTPKRARDSKDSGRPPRDFEGLLTRKHEWQSGGKKAPSRSWHDLYFVLSASQGTLSAYKEQRLAKEKPGELYRHETPVNLAGASAAPAFNYTKRRFVFRLKLANGGETLFQARSDESMHEWVQAINAVVASLPAEQVESTSGAGGRAATLPSGAQPEPQPGSSSAATGKKKFLTLGRKK</sequence>
<dbReference type="GO" id="GO:0005543">
    <property type="term" value="F:phospholipid binding"/>
    <property type="evidence" value="ECO:0007669"/>
    <property type="project" value="InterPro"/>
</dbReference>
<dbReference type="InterPro" id="IPR011993">
    <property type="entry name" value="PH-like_dom_sf"/>
</dbReference>
<dbReference type="FunFam" id="1.10.418.10:FF:000004">
    <property type="entry name" value="Spectrin beta chain"/>
    <property type="match status" value="1"/>
</dbReference>
<dbReference type="GO" id="GO:0016020">
    <property type="term" value="C:membrane"/>
    <property type="evidence" value="ECO:0007669"/>
    <property type="project" value="UniProtKB-ARBA"/>
</dbReference>
<dbReference type="CDD" id="cd21248">
    <property type="entry name" value="CH_SPTB_like_rpt2"/>
    <property type="match status" value="1"/>
</dbReference>
<feature type="region of interest" description="Disordered" evidence="10">
    <location>
        <begin position="2302"/>
        <end position="2345"/>
    </location>
</feature>
<dbReference type="PROSITE" id="PS00020">
    <property type="entry name" value="ACTININ_2"/>
    <property type="match status" value="1"/>
</dbReference>
<dbReference type="GO" id="GO:0008091">
    <property type="term" value="C:spectrin"/>
    <property type="evidence" value="ECO:0007669"/>
    <property type="project" value="InterPro"/>
</dbReference>
<keyword evidence="14" id="KW-1185">Reference proteome</keyword>
<dbReference type="InterPro" id="IPR016343">
    <property type="entry name" value="Spectrin_bsu"/>
</dbReference>
<evidence type="ECO:0000313" key="13">
    <source>
        <dbReference type="EMBL" id="KER31240.1"/>
    </source>
</evidence>
<dbReference type="SMART" id="SM00233">
    <property type="entry name" value="PH"/>
    <property type="match status" value="1"/>
</dbReference>
<dbReference type="RefSeq" id="XP_009164948.1">
    <property type="nucleotide sequence ID" value="XM_009166684.1"/>
</dbReference>
<dbReference type="PRINTS" id="PR00683">
    <property type="entry name" value="SPECTRINPH"/>
</dbReference>
<dbReference type="SUPFAM" id="SSF50729">
    <property type="entry name" value="PH domain-like"/>
    <property type="match status" value="1"/>
</dbReference>
<keyword evidence="7 8" id="KW-0206">Cytoskeleton</keyword>
<evidence type="ECO:0000256" key="4">
    <source>
        <dbReference type="ARBA" id="ARBA00022490"/>
    </source>
</evidence>
<feature type="domain" description="PH" evidence="11">
    <location>
        <begin position="2182"/>
        <end position="2296"/>
    </location>
</feature>
<dbReference type="Gene3D" id="1.20.58.60">
    <property type="match status" value="12"/>
</dbReference>
<dbReference type="SMART" id="SM00033">
    <property type="entry name" value="CH"/>
    <property type="match status" value="2"/>
</dbReference>
<feature type="coiled-coil region" evidence="9">
    <location>
        <begin position="797"/>
        <end position="824"/>
    </location>
</feature>
<feature type="coiled-coil region" evidence="9">
    <location>
        <begin position="1650"/>
        <end position="1677"/>
    </location>
</feature>
<dbReference type="FunFam" id="1.10.418.10:FF:000001">
    <property type="entry name" value="Actinin alpha 1"/>
    <property type="match status" value="1"/>
</dbReference>
<dbReference type="GO" id="GO:0005200">
    <property type="term" value="F:structural constituent of cytoskeleton"/>
    <property type="evidence" value="ECO:0007669"/>
    <property type="project" value="UniProtKB-UniRule"/>
</dbReference>
<dbReference type="SUPFAM" id="SSF47576">
    <property type="entry name" value="Calponin-homology domain, CH-domain"/>
    <property type="match status" value="1"/>
</dbReference>
<feature type="compositionally biased region" description="Basic residues" evidence="10">
    <location>
        <begin position="2334"/>
        <end position="2345"/>
    </location>
</feature>
<feature type="compositionally biased region" description="Basic and acidic residues" evidence="10">
    <location>
        <begin position="2171"/>
        <end position="2188"/>
    </location>
</feature>
<keyword evidence="6 8" id="KW-0009">Actin-binding</keyword>
<feature type="coiled-coil region" evidence="9">
    <location>
        <begin position="1261"/>
        <end position="1292"/>
    </location>
</feature>
<dbReference type="InterPro" id="IPR001849">
    <property type="entry name" value="PH_domain"/>
</dbReference>
<dbReference type="Pfam" id="PF00307">
    <property type="entry name" value="CH"/>
    <property type="match status" value="2"/>
</dbReference>
<protein>
    <recommendedName>
        <fullName evidence="8">Spectrin beta chain</fullName>
    </recommendedName>
</protein>
<evidence type="ECO:0000256" key="3">
    <source>
        <dbReference type="ARBA" id="ARBA00022467"/>
    </source>
</evidence>
<name>A0A075A6I1_OPIVI</name>
<dbReference type="PROSITE" id="PS50003">
    <property type="entry name" value="PH_DOMAIN"/>
    <property type="match status" value="1"/>
</dbReference>
<dbReference type="CTD" id="20316623"/>
<dbReference type="OrthoDB" id="5865767at2759"/>
<dbReference type="PIRSF" id="PIRSF002297">
    <property type="entry name" value="Spectrin_beta_subunit"/>
    <property type="match status" value="1"/>
</dbReference>
<evidence type="ECO:0000259" key="11">
    <source>
        <dbReference type="PROSITE" id="PS50003"/>
    </source>
</evidence>
<dbReference type="FunFam" id="1.20.58.60:FF:000172">
    <property type="entry name" value="Spectrin beta chain"/>
    <property type="match status" value="1"/>
</dbReference>
<dbReference type="STRING" id="6198.A0A075A6I1"/>
<dbReference type="Proteomes" id="UP000054324">
    <property type="component" value="Unassembled WGS sequence"/>
</dbReference>
<dbReference type="KEGG" id="ovi:T265_02435"/>
<dbReference type="Gene3D" id="2.30.29.30">
    <property type="entry name" value="Pleckstrin-homology domain (PH domain)/Phosphotyrosine-binding domain (PTB)"/>
    <property type="match status" value="1"/>
</dbReference>
<evidence type="ECO:0000256" key="7">
    <source>
        <dbReference type="ARBA" id="ARBA00023212"/>
    </source>
</evidence>
<dbReference type="PROSITE" id="PS00019">
    <property type="entry name" value="ACTININ_1"/>
    <property type="match status" value="1"/>
</dbReference>
<dbReference type="FunFam" id="1.20.58.60:FF:000019">
    <property type="entry name" value="Spectrin beta chain"/>
    <property type="match status" value="1"/>
</dbReference>
<dbReference type="InterPro" id="IPR041681">
    <property type="entry name" value="PH_9"/>
</dbReference>
<accession>A0A075A6I1</accession>
<comment type="subcellular location">
    <subcellularLocation>
        <location evidence="1">Cytoplasm</location>
        <location evidence="1">Cytoskeleton</location>
    </subcellularLocation>
</comment>
<dbReference type="InterPro" id="IPR001589">
    <property type="entry name" value="Actinin_actin-bd_CS"/>
</dbReference>
<dbReference type="CDD" id="cd10571">
    <property type="entry name" value="PH_beta_spectrin"/>
    <property type="match status" value="1"/>
</dbReference>
<keyword evidence="4 8" id="KW-0963">Cytoplasm</keyword>
<keyword evidence="9" id="KW-0175">Coiled coil</keyword>
<proteinExistence type="inferred from homology"/>
<reference evidence="13 14" key="1">
    <citation type="submission" date="2013-11" db="EMBL/GenBank/DDBJ databases">
        <title>Opisthorchis viverrini - life in the bile duct.</title>
        <authorList>
            <person name="Young N.D."/>
            <person name="Nagarajan N."/>
            <person name="Lin S.J."/>
            <person name="Korhonen P.K."/>
            <person name="Jex A.R."/>
            <person name="Hall R.S."/>
            <person name="Safavi-Hemami H."/>
            <person name="Kaewkong W."/>
            <person name="Bertrand D."/>
            <person name="Gao S."/>
            <person name="Seet Q."/>
            <person name="Wongkham S."/>
            <person name="Teh B.T."/>
            <person name="Wongkham C."/>
            <person name="Intapan P.M."/>
            <person name="Maleewong W."/>
            <person name="Yang X."/>
            <person name="Hu M."/>
            <person name="Wang Z."/>
            <person name="Hofmann A."/>
            <person name="Sternberg P.W."/>
            <person name="Tan P."/>
            <person name="Wang J."/>
            <person name="Gasser R.B."/>
        </authorList>
    </citation>
    <scope>NUCLEOTIDE SEQUENCE [LARGE SCALE GENOMIC DNA]</scope>
</reference>
<feature type="region of interest" description="Disordered" evidence="10">
    <location>
        <begin position="2163"/>
        <end position="2188"/>
    </location>
</feature>
<feature type="domain" description="Calponin-homology (CH)" evidence="12">
    <location>
        <begin position="186"/>
        <end position="291"/>
    </location>
</feature>
<dbReference type="CDD" id="cd21246">
    <property type="entry name" value="CH_SPTB-like_rpt1"/>
    <property type="match status" value="1"/>
</dbReference>
<evidence type="ECO:0000313" key="14">
    <source>
        <dbReference type="Proteomes" id="UP000054324"/>
    </source>
</evidence>
<dbReference type="FunFam" id="2.30.29.30:FF:000024">
    <property type="entry name" value="Spectrin beta chain"/>
    <property type="match status" value="1"/>
</dbReference>
<evidence type="ECO:0000256" key="5">
    <source>
        <dbReference type="ARBA" id="ARBA00022737"/>
    </source>
</evidence>
<dbReference type="GO" id="GO:0003779">
    <property type="term" value="F:actin binding"/>
    <property type="evidence" value="ECO:0007669"/>
    <property type="project" value="UniProtKB-KW"/>
</dbReference>
<evidence type="ECO:0000256" key="2">
    <source>
        <dbReference type="ARBA" id="ARBA00006826"/>
    </source>
</evidence>
<dbReference type="SMART" id="SM00150">
    <property type="entry name" value="SPEC"/>
    <property type="match status" value="17"/>
</dbReference>
<dbReference type="InterPro" id="IPR002017">
    <property type="entry name" value="Spectrin_repeat"/>
</dbReference>
<dbReference type="Pfam" id="PF00435">
    <property type="entry name" value="Spectrin"/>
    <property type="match status" value="16"/>
</dbReference>
<evidence type="ECO:0000259" key="12">
    <source>
        <dbReference type="PROSITE" id="PS50021"/>
    </source>
</evidence>
<dbReference type="Gene3D" id="1.10.418.10">
    <property type="entry name" value="Calponin-like domain"/>
    <property type="match status" value="2"/>
</dbReference>
<evidence type="ECO:0000256" key="10">
    <source>
        <dbReference type="SAM" id="MobiDB-lite"/>
    </source>
</evidence>
<keyword evidence="3 8" id="KW-0117">Actin capping</keyword>
<feature type="coiled-coil region" evidence="9">
    <location>
        <begin position="1434"/>
        <end position="1471"/>
    </location>
</feature>
<evidence type="ECO:0000256" key="6">
    <source>
        <dbReference type="ARBA" id="ARBA00023203"/>
    </source>
</evidence>
<dbReference type="SUPFAM" id="SSF46966">
    <property type="entry name" value="Spectrin repeat"/>
    <property type="match status" value="13"/>
</dbReference>
<dbReference type="GeneID" id="20316623"/>
<dbReference type="GO" id="GO:0051693">
    <property type="term" value="P:actin filament capping"/>
    <property type="evidence" value="ECO:0007669"/>
    <property type="project" value="UniProtKB-UniRule"/>
</dbReference>
<dbReference type="InterPro" id="IPR001605">
    <property type="entry name" value="PH_dom-spectrin-type"/>
</dbReference>
<dbReference type="InterPro" id="IPR036872">
    <property type="entry name" value="CH_dom_sf"/>
</dbReference>
<evidence type="ECO:0000256" key="1">
    <source>
        <dbReference type="ARBA" id="ARBA00004245"/>
    </source>
</evidence>
<dbReference type="PANTHER" id="PTHR11915">
    <property type="entry name" value="SPECTRIN/FILAMIN RELATED CYTOSKELETAL PROTEIN"/>
    <property type="match status" value="1"/>
</dbReference>
<dbReference type="FunFam" id="1.20.58.60:FF:000011">
    <property type="entry name" value="Spectrin beta chain"/>
    <property type="match status" value="1"/>
</dbReference>